<dbReference type="PANTHER" id="PTHR43255:SF1">
    <property type="entry name" value="IRON-SULFUR-BINDING OXIDOREDUCTASE FADF-RELATED"/>
    <property type="match status" value="1"/>
</dbReference>
<dbReference type="InterPro" id="IPR036197">
    <property type="entry name" value="NarG-like_sf"/>
</dbReference>
<evidence type="ECO:0000256" key="3">
    <source>
        <dbReference type="ARBA" id="ARBA00022485"/>
    </source>
</evidence>
<dbReference type="PROSITE" id="PS00198">
    <property type="entry name" value="4FE4S_FER_1"/>
    <property type="match status" value="1"/>
</dbReference>
<dbReference type="Gene3D" id="1.20.950.20">
    <property type="entry name" value="Transmembrane di-heme cytochromes, Chain C"/>
    <property type="match status" value="1"/>
</dbReference>
<evidence type="ECO:0000256" key="9">
    <source>
        <dbReference type="ARBA" id="ARBA00023014"/>
    </source>
</evidence>
<dbReference type="InterPro" id="IPR009051">
    <property type="entry name" value="Helical_ferredxn"/>
</dbReference>
<evidence type="ECO:0000313" key="14">
    <source>
        <dbReference type="Proteomes" id="UP000000771"/>
    </source>
</evidence>
<dbReference type="GO" id="GO:0046872">
    <property type="term" value="F:metal ion binding"/>
    <property type="evidence" value="ECO:0007669"/>
    <property type="project" value="UniProtKB-KW"/>
</dbReference>
<dbReference type="SUPFAM" id="SSF46548">
    <property type="entry name" value="alpha-helical ferredoxin"/>
    <property type="match status" value="1"/>
</dbReference>
<dbReference type="Proteomes" id="UP000000771">
    <property type="component" value="Chromosome"/>
</dbReference>
<dbReference type="GO" id="GO:0051539">
    <property type="term" value="F:4 iron, 4 sulfur cluster binding"/>
    <property type="evidence" value="ECO:0007669"/>
    <property type="project" value="UniProtKB-KW"/>
</dbReference>
<evidence type="ECO:0000256" key="4">
    <source>
        <dbReference type="ARBA" id="ARBA00022692"/>
    </source>
</evidence>
<protein>
    <recommendedName>
        <fullName evidence="12">4Fe-4S ferredoxin-type domain-containing protein</fullName>
    </recommendedName>
</protein>
<dbReference type="KEGG" id="afo:Afer_0971"/>
<keyword evidence="14" id="KW-1185">Reference proteome</keyword>
<feature type="domain" description="4Fe-4S ferredoxin-type" evidence="12">
    <location>
        <begin position="315"/>
        <end position="346"/>
    </location>
</feature>
<comment type="subcellular location">
    <subcellularLocation>
        <location evidence="1">Cell membrane</location>
        <topology evidence="1">Multi-pass membrane protein</topology>
    </subcellularLocation>
</comment>
<keyword evidence="8" id="KW-0408">Iron</keyword>
<dbReference type="RefSeq" id="WP_015798399.1">
    <property type="nucleotide sequence ID" value="NC_013124.1"/>
</dbReference>
<dbReference type="Pfam" id="PF02665">
    <property type="entry name" value="Nitrate_red_gam"/>
    <property type="match status" value="1"/>
</dbReference>
<dbReference type="eggNOG" id="COG2181">
    <property type="taxonomic scope" value="Bacteria"/>
</dbReference>
<dbReference type="AlphaFoldDB" id="C7LYV2"/>
<dbReference type="STRING" id="525909.Afer_0971"/>
<name>C7LYV2_ACIFD</name>
<evidence type="ECO:0000259" key="12">
    <source>
        <dbReference type="PROSITE" id="PS51379"/>
    </source>
</evidence>
<dbReference type="PANTHER" id="PTHR43255">
    <property type="entry name" value="IRON-SULFUR-BINDING OXIDOREDUCTASE FADF-RELATED-RELATED"/>
    <property type="match status" value="1"/>
</dbReference>
<evidence type="ECO:0000256" key="7">
    <source>
        <dbReference type="ARBA" id="ARBA00023002"/>
    </source>
</evidence>
<keyword evidence="4 11" id="KW-0812">Transmembrane</keyword>
<dbReference type="InterPro" id="IPR017896">
    <property type="entry name" value="4Fe4S_Fe-S-bd"/>
</dbReference>
<dbReference type="HOGENOM" id="CLU_005304_1_0_11"/>
<feature type="transmembrane region" description="Helical" evidence="11">
    <location>
        <begin position="141"/>
        <end position="164"/>
    </location>
</feature>
<keyword evidence="6 11" id="KW-1133">Transmembrane helix</keyword>
<evidence type="ECO:0000256" key="10">
    <source>
        <dbReference type="ARBA" id="ARBA00023136"/>
    </source>
</evidence>
<dbReference type="PROSITE" id="PS51379">
    <property type="entry name" value="4FE4S_FER_2"/>
    <property type="match status" value="1"/>
</dbReference>
<dbReference type="OrthoDB" id="9794954at2"/>
<dbReference type="SUPFAM" id="SSF103501">
    <property type="entry name" value="Respiratory nitrate reductase 1 gamma chain"/>
    <property type="match status" value="1"/>
</dbReference>
<dbReference type="InterPro" id="IPR004017">
    <property type="entry name" value="Cys_rich_dom"/>
</dbReference>
<accession>C7LYV2</accession>
<organism evidence="13 14">
    <name type="scientific">Acidimicrobium ferrooxidans (strain DSM 10331 / JCM 15462 / NBRC 103882 / ICP)</name>
    <dbReference type="NCBI Taxonomy" id="525909"/>
    <lineage>
        <taxon>Bacteria</taxon>
        <taxon>Bacillati</taxon>
        <taxon>Actinomycetota</taxon>
        <taxon>Acidimicrobiia</taxon>
        <taxon>Acidimicrobiales</taxon>
        <taxon>Acidimicrobiaceae</taxon>
        <taxon>Acidimicrobium</taxon>
    </lineage>
</organism>
<evidence type="ECO:0000256" key="1">
    <source>
        <dbReference type="ARBA" id="ARBA00004651"/>
    </source>
</evidence>
<dbReference type="InterPro" id="IPR051460">
    <property type="entry name" value="HdrC_iron-sulfur_subunit"/>
</dbReference>
<feature type="transmembrane region" description="Helical" evidence="11">
    <location>
        <begin position="20"/>
        <end position="38"/>
    </location>
</feature>
<evidence type="ECO:0000256" key="6">
    <source>
        <dbReference type="ARBA" id="ARBA00022989"/>
    </source>
</evidence>
<feature type="transmembrane region" description="Helical" evidence="11">
    <location>
        <begin position="98"/>
        <end position="121"/>
    </location>
</feature>
<evidence type="ECO:0000256" key="5">
    <source>
        <dbReference type="ARBA" id="ARBA00022723"/>
    </source>
</evidence>
<evidence type="ECO:0000313" key="13">
    <source>
        <dbReference type="EMBL" id="ACU53910.1"/>
    </source>
</evidence>
<dbReference type="EMBL" id="CP001631">
    <property type="protein sequence ID" value="ACU53910.1"/>
    <property type="molecule type" value="Genomic_DNA"/>
</dbReference>
<feature type="transmembrane region" description="Helical" evidence="11">
    <location>
        <begin position="228"/>
        <end position="248"/>
    </location>
</feature>
<evidence type="ECO:0000256" key="8">
    <source>
        <dbReference type="ARBA" id="ARBA00023004"/>
    </source>
</evidence>
<sequence length="723" mass="79374">MVALVETRPIFGGETETAKLVFYALALIVIVVFFWGLARRVRAWSRGRRPAGWHWLRRRDPADIADVTERPKVASSVAVIAANKTVTKTKHSVGMAHLLVFWGFIGLFVATSILSVDYDILGNLSRLIVGHTVSFFQGPFYLGYNAVFDLAGLAAIVGTLLLALRRWFSPEIQLDLHRAEQPEGGYSRAKIALGDQVFIVGLLLILLTGVAIQALRIDGEGFPSFERWTWLGWLVAKLFVSLGVGRVAARHIHAWLWWVHVGMALAFIAYIPFSKALHMLSAPANLIVRDPKQVRQLPPPPEGKVGYSELGDFTPAELLSLDACTKCGRCHGVCPARTAGAPLSPRDLVLDLRSWLDRAQGIELLLDSEDRPTPTGPRAPSGPLAGNVVAERVLWSCTTCMACVEVCPVGIEHVPLIVQLRRPLVDAGQMDPTLQSALQNIAQQGNSFGKSSRMRARWTKGLETPIPDARKEPVEYLWFVGDYASFDERVAELSRTFARILQGAGVSFGILYEGERNAGNDVRRVGEEGLFEMLVESNLQALSQATFETIVTTDPHSLNTLRNEYPAFGLDKPVLHYSELLAKLIYQGTVEPRQLGLRVTYHDPCYLGRYNRVFDAPRAVIGGLGCDLVEMPRNRQGSFCCGAGGGRIWMDDSFLAERPSVNRIKEALALGVDVFVVACPKDYAMFSDAVKSVGAEGTLRVMDITELFAEAVLGAPALEGASE</sequence>
<dbReference type="InterPro" id="IPR023234">
    <property type="entry name" value="NarG-like_domain"/>
</dbReference>
<evidence type="ECO:0000256" key="11">
    <source>
        <dbReference type="SAM" id="Phobius"/>
    </source>
</evidence>
<keyword evidence="10 11" id="KW-0472">Membrane</keyword>
<dbReference type="eggNOG" id="COG1145">
    <property type="taxonomic scope" value="Bacteria"/>
</dbReference>
<keyword evidence="7" id="KW-0560">Oxidoreductase</keyword>
<feature type="transmembrane region" description="Helical" evidence="11">
    <location>
        <begin position="255"/>
        <end position="273"/>
    </location>
</feature>
<proteinExistence type="predicted"/>
<dbReference type="InterPro" id="IPR017900">
    <property type="entry name" value="4Fe4S_Fe_S_CS"/>
</dbReference>
<keyword evidence="2" id="KW-1003">Cell membrane</keyword>
<gene>
    <name evidence="13" type="ordered locus">Afer_0971</name>
</gene>
<keyword evidence="3" id="KW-0004">4Fe-4S</keyword>
<evidence type="ECO:0000256" key="2">
    <source>
        <dbReference type="ARBA" id="ARBA00022475"/>
    </source>
</evidence>
<dbReference type="Pfam" id="PF02754">
    <property type="entry name" value="CCG"/>
    <property type="match status" value="2"/>
</dbReference>
<dbReference type="Pfam" id="PF13187">
    <property type="entry name" value="Fer4_9"/>
    <property type="match status" value="1"/>
</dbReference>
<dbReference type="GO" id="GO:0016491">
    <property type="term" value="F:oxidoreductase activity"/>
    <property type="evidence" value="ECO:0007669"/>
    <property type="project" value="UniProtKB-KW"/>
</dbReference>
<dbReference type="eggNOG" id="COG0247">
    <property type="taxonomic scope" value="Bacteria"/>
</dbReference>
<reference evidence="13 14" key="1">
    <citation type="journal article" date="2009" name="Stand. Genomic Sci.">
        <title>Complete genome sequence of Acidimicrobium ferrooxidans type strain (ICP).</title>
        <authorList>
            <person name="Clum A."/>
            <person name="Nolan M."/>
            <person name="Lang E."/>
            <person name="Glavina Del Rio T."/>
            <person name="Tice H."/>
            <person name="Copeland A."/>
            <person name="Cheng J.F."/>
            <person name="Lucas S."/>
            <person name="Chen F."/>
            <person name="Bruce D."/>
            <person name="Goodwin L."/>
            <person name="Pitluck S."/>
            <person name="Ivanova N."/>
            <person name="Mavrommatis K."/>
            <person name="Mikhailova N."/>
            <person name="Pati A."/>
            <person name="Chen A."/>
            <person name="Palaniappan K."/>
            <person name="Goker M."/>
            <person name="Spring S."/>
            <person name="Land M."/>
            <person name="Hauser L."/>
            <person name="Chang Y.J."/>
            <person name="Jeffries C.C."/>
            <person name="Chain P."/>
            <person name="Bristow J."/>
            <person name="Eisen J.A."/>
            <person name="Markowitz V."/>
            <person name="Hugenholtz P."/>
            <person name="Kyrpides N.C."/>
            <person name="Klenk H.P."/>
            <person name="Lapidus A."/>
        </authorList>
    </citation>
    <scope>NUCLEOTIDE SEQUENCE [LARGE SCALE GENOMIC DNA]</scope>
    <source>
        <strain evidence="14">DSM 10331 / JCM 15462 / NBRC 103882 / ICP</strain>
    </source>
</reference>
<dbReference type="Gene3D" id="1.10.1060.10">
    <property type="entry name" value="Alpha-helical ferredoxin"/>
    <property type="match status" value="1"/>
</dbReference>
<keyword evidence="9" id="KW-0411">Iron-sulfur</keyword>
<dbReference type="GO" id="GO:0005886">
    <property type="term" value="C:plasma membrane"/>
    <property type="evidence" value="ECO:0007669"/>
    <property type="project" value="UniProtKB-SubCell"/>
</dbReference>
<feature type="transmembrane region" description="Helical" evidence="11">
    <location>
        <begin position="197"/>
        <end position="216"/>
    </location>
</feature>
<keyword evidence="5" id="KW-0479">Metal-binding</keyword>